<feature type="region of interest" description="Disordered" evidence="16">
    <location>
        <begin position="389"/>
        <end position="445"/>
    </location>
</feature>
<sequence>MAGFQNLGVAKWLDEALAAMKIITPTAIQEASIPKILQGHDFIGGAKTGSGKTVAFGAPILTKWSEDPCGIFGLILTPTRELAMQIAEQFSALGASMNIKVSIIVGGEDIVKQALELQRRPHFVIATPGRLADHIMNSGEDTIRGLRRVKYLVLDEADRLLSDSFQKDMKRCYDILPTNRQTLVFTATVDDNVRNLREELGANNKPEVIVHEIENIDNVAIPKTLDISYVFIPMHVKESYLHSIVTHPDNENKSIIVFVNRTYTAELIRRTLRHLDQRVTSLHSEMQQTERVNSLHRFKAEAARILVATDLVSRGLDIPTVQLVINYDMPQDPADYIHRVGRTARAGRKGESISFVTDRDVEKVLRIEERIGKKMDKYEKVSDNRVINNSLTKTTKAKRESMMEMESEGFGEKRKINRRKRERSGGNNQHKVSKPKNKKSTKTAN</sequence>
<dbReference type="SMART" id="SM00490">
    <property type="entry name" value="HELICc"/>
    <property type="match status" value="1"/>
</dbReference>
<dbReference type="CDD" id="cd17955">
    <property type="entry name" value="DEADc_DDX49"/>
    <property type="match status" value="1"/>
</dbReference>
<dbReference type="PANTHER" id="PTHR47959:SF24">
    <property type="entry name" value="ATP-DEPENDENT RNA HELICASE"/>
    <property type="match status" value="1"/>
</dbReference>
<keyword evidence="10" id="KW-0539">Nucleus</keyword>
<comment type="function">
    <text evidence="11">ATP-dependent rRNA helicase required for pre-ribosomal RNA processing. Involved in the maturation of the 35S-pre-rRNA and to its cleavage to mature 18S rRNA.</text>
</comment>
<evidence type="ECO:0000256" key="8">
    <source>
        <dbReference type="ARBA" id="ARBA00022840"/>
    </source>
</evidence>
<evidence type="ECO:0000256" key="6">
    <source>
        <dbReference type="ARBA" id="ARBA00022801"/>
    </source>
</evidence>
<dbReference type="Pfam" id="PF00270">
    <property type="entry name" value="DEAD"/>
    <property type="match status" value="1"/>
</dbReference>
<feature type="short sequence motif" description="Q motif" evidence="14">
    <location>
        <begin position="2"/>
        <end position="30"/>
    </location>
</feature>
<reference evidence="20 21" key="1">
    <citation type="journal article" date="2023" name="Elife">
        <title>Identification of key yeast species and microbe-microbe interactions impacting larval growth of Drosophila in the wild.</title>
        <authorList>
            <person name="Mure A."/>
            <person name="Sugiura Y."/>
            <person name="Maeda R."/>
            <person name="Honda K."/>
            <person name="Sakurai N."/>
            <person name="Takahashi Y."/>
            <person name="Watada M."/>
            <person name="Katoh T."/>
            <person name="Gotoh A."/>
            <person name="Gotoh Y."/>
            <person name="Taniguchi I."/>
            <person name="Nakamura K."/>
            <person name="Hayashi T."/>
            <person name="Katayama T."/>
            <person name="Uemura T."/>
            <person name="Hattori Y."/>
        </authorList>
    </citation>
    <scope>NUCLEOTIDE SEQUENCE [LARGE SCALE GENOMIC DNA]</scope>
    <source>
        <strain evidence="20 21">SC-9</strain>
    </source>
</reference>
<comment type="subunit">
    <text evidence="12">Interacts with the SSU processome.</text>
</comment>
<evidence type="ECO:0000256" key="5">
    <source>
        <dbReference type="ARBA" id="ARBA00022741"/>
    </source>
</evidence>
<dbReference type="RefSeq" id="XP_064851074.1">
    <property type="nucleotide sequence ID" value="XM_064995002.1"/>
</dbReference>
<keyword evidence="4" id="KW-0698">rRNA processing</keyword>
<evidence type="ECO:0000256" key="3">
    <source>
        <dbReference type="ARBA" id="ARBA00022517"/>
    </source>
</evidence>
<dbReference type="PANTHER" id="PTHR47959">
    <property type="entry name" value="ATP-DEPENDENT RNA HELICASE RHLE-RELATED"/>
    <property type="match status" value="1"/>
</dbReference>
<evidence type="ECO:0000256" key="15">
    <source>
        <dbReference type="RuleBase" id="RU000492"/>
    </source>
</evidence>
<evidence type="ECO:0000259" key="19">
    <source>
        <dbReference type="PROSITE" id="PS51195"/>
    </source>
</evidence>
<dbReference type="InterPro" id="IPR001650">
    <property type="entry name" value="Helicase_C-like"/>
</dbReference>
<feature type="domain" description="Helicase C-terminal" evidence="18">
    <location>
        <begin position="240"/>
        <end position="387"/>
    </location>
</feature>
<dbReference type="PROSITE" id="PS51195">
    <property type="entry name" value="Q_MOTIF"/>
    <property type="match status" value="1"/>
</dbReference>
<dbReference type="InterPro" id="IPR027417">
    <property type="entry name" value="P-loop_NTPase"/>
</dbReference>
<evidence type="ECO:0000256" key="4">
    <source>
        <dbReference type="ARBA" id="ARBA00022552"/>
    </source>
</evidence>
<dbReference type="EMBL" id="BTFZ01000002">
    <property type="protein sequence ID" value="GMM34074.1"/>
    <property type="molecule type" value="Genomic_DNA"/>
</dbReference>
<comment type="similarity">
    <text evidence="15">Belongs to the DEAD box helicase family.</text>
</comment>
<dbReference type="GeneID" id="90072053"/>
<dbReference type="EC" id="3.6.4.13" evidence="2"/>
<keyword evidence="3" id="KW-0690">Ribosome biogenesis</keyword>
<accession>A0AAV5QH64</accession>
<dbReference type="SUPFAM" id="SSF52540">
    <property type="entry name" value="P-loop containing nucleoside triphosphate hydrolases"/>
    <property type="match status" value="1"/>
</dbReference>
<dbReference type="InterPro" id="IPR000629">
    <property type="entry name" value="RNA-helicase_DEAD-box_CS"/>
</dbReference>
<proteinExistence type="inferred from homology"/>
<dbReference type="GO" id="GO:0005634">
    <property type="term" value="C:nucleus"/>
    <property type="evidence" value="ECO:0007669"/>
    <property type="project" value="UniProtKB-SubCell"/>
</dbReference>
<dbReference type="InterPro" id="IPR014001">
    <property type="entry name" value="Helicase_ATP-bd"/>
</dbReference>
<evidence type="ECO:0000256" key="13">
    <source>
        <dbReference type="ARBA" id="ARBA00047984"/>
    </source>
</evidence>
<evidence type="ECO:0000313" key="20">
    <source>
        <dbReference type="EMBL" id="GMM34074.1"/>
    </source>
</evidence>
<comment type="caution">
    <text evidence="20">The sequence shown here is derived from an EMBL/GenBank/DDBJ whole genome shotgun (WGS) entry which is preliminary data.</text>
</comment>
<evidence type="ECO:0000313" key="21">
    <source>
        <dbReference type="Proteomes" id="UP001360560"/>
    </source>
</evidence>
<dbReference type="PROSITE" id="PS51194">
    <property type="entry name" value="HELICASE_CTER"/>
    <property type="match status" value="1"/>
</dbReference>
<feature type="domain" description="DEAD-box RNA helicase Q" evidence="19">
    <location>
        <begin position="2"/>
        <end position="30"/>
    </location>
</feature>
<evidence type="ECO:0000256" key="2">
    <source>
        <dbReference type="ARBA" id="ARBA00012552"/>
    </source>
</evidence>
<dbReference type="AlphaFoldDB" id="A0AAV5QH64"/>
<dbReference type="SMART" id="SM00487">
    <property type="entry name" value="DEXDc"/>
    <property type="match status" value="1"/>
</dbReference>
<evidence type="ECO:0000256" key="9">
    <source>
        <dbReference type="ARBA" id="ARBA00022884"/>
    </source>
</evidence>
<dbReference type="GO" id="GO:0005524">
    <property type="term" value="F:ATP binding"/>
    <property type="evidence" value="ECO:0007669"/>
    <property type="project" value="UniProtKB-KW"/>
</dbReference>
<dbReference type="Proteomes" id="UP001360560">
    <property type="component" value="Unassembled WGS sequence"/>
</dbReference>
<evidence type="ECO:0000259" key="18">
    <source>
        <dbReference type="PROSITE" id="PS51194"/>
    </source>
</evidence>
<dbReference type="InterPro" id="IPR011545">
    <property type="entry name" value="DEAD/DEAH_box_helicase_dom"/>
</dbReference>
<evidence type="ECO:0000256" key="16">
    <source>
        <dbReference type="SAM" id="MobiDB-lite"/>
    </source>
</evidence>
<comment type="subcellular location">
    <subcellularLocation>
        <location evidence="1">Nucleus</location>
    </subcellularLocation>
</comment>
<dbReference type="CDD" id="cd18787">
    <property type="entry name" value="SF2_C_DEAD"/>
    <property type="match status" value="1"/>
</dbReference>
<keyword evidence="8 15" id="KW-0067">ATP-binding</keyword>
<evidence type="ECO:0000256" key="1">
    <source>
        <dbReference type="ARBA" id="ARBA00004123"/>
    </source>
</evidence>
<comment type="catalytic activity">
    <reaction evidence="13">
        <text>ATP + H2O = ADP + phosphate + H(+)</text>
        <dbReference type="Rhea" id="RHEA:13065"/>
        <dbReference type="ChEBI" id="CHEBI:15377"/>
        <dbReference type="ChEBI" id="CHEBI:15378"/>
        <dbReference type="ChEBI" id="CHEBI:30616"/>
        <dbReference type="ChEBI" id="CHEBI:43474"/>
        <dbReference type="ChEBI" id="CHEBI:456216"/>
        <dbReference type="EC" id="3.6.4.13"/>
    </reaction>
</comment>
<evidence type="ECO:0000256" key="14">
    <source>
        <dbReference type="PROSITE-ProRule" id="PRU00552"/>
    </source>
</evidence>
<gene>
    <name evidence="20" type="ORF">DASC09_013990</name>
</gene>
<evidence type="ECO:0000256" key="7">
    <source>
        <dbReference type="ARBA" id="ARBA00022806"/>
    </source>
</evidence>
<protein>
    <recommendedName>
        <fullName evidence="2">RNA helicase</fullName>
        <ecNumber evidence="2">3.6.4.13</ecNumber>
    </recommendedName>
</protein>
<dbReference type="GO" id="GO:0005829">
    <property type="term" value="C:cytosol"/>
    <property type="evidence" value="ECO:0007669"/>
    <property type="project" value="TreeGrafter"/>
</dbReference>
<dbReference type="GO" id="GO:0006364">
    <property type="term" value="P:rRNA processing"/>
    <property type="evidence" value="ECO:0007669"/>
    <property type="project" value="UniProtKB-KW"/>
</dbReference>
<dbReference type="InterPro" id="IPR050079">
    <property type="entry name" value="DEAD_box_RNA_helicase"/>
</dbReference>
<dbReference type="Gene3D" id="3.40.50.300">
    <property type="entry name" value="P-loop containing nucleotide triphosphate hydrolases"/>
    <property type="match status" value="2"/>
</dbReference>
<dbReference type="GO" id="GO:0003723">
    <property type="term" value="F:RNA binding"/>
    <property type="evidence" value="ECO:0007669"/>
    <property type="project" value="UniProtKB-KW"/>
</dbReference>
<evidence type="ECO:0000256" key="10">
    <source>
        <dbReference type="ARBA" id="ARBA00023242"/>
    </source>
</evidence>
<keyword evidence="5 15" id="KW-0547">Nucleotide-binding</keyword>
<keyword evidence="6 15" id="KW-0378">Hydrolase</keyword>
<keyword evidence="21" id="KW-1185">Reference proteome</keyword>
<feature type="domain" description="Helicase ATP-binding" evidence="17">
    <location>
        <begin position="33"/>
        <end position="207"/>
    </location>
</feature>
<dbReference type="Pfam" id="PF00271">
    <property type="entry name" value="Helicase_C"/>
    <property type="match status" value="1"/>
</dbReference>
<name>A0AAV5QH64_9ASCO</name>
<evidence type="ECO:0000256" key="11">
    <source>
        <dbReference type="ARBA" id="ARBA00024301"/>
    </source>
</evidence>
<evidence type="ECO:0000256" key="12">
    <source>
        <dbReference type="ARBA" id="ARBA00024374"/>
    </source>
</evidence>
<evidence type="ECO:0000259" key="17">
    <source>
        <dbReference type="PROSITE" id="PS51192"/>
    </source>
</evidence>
<dbReference type="PROSITE" id="PS51192">
    <property type="entry name" value="HELICASE_ATP_BIND_1"/>
    <property type="match status" value="1"/>
</dbReference>
<dbReference type="InterPro" id="IPR014014">
    <property type="entry name" value="RNA_helicase_DEAD_Q_motif"/>
</dbReference>
<dbReference type="GO" id="GO:0003724">
    <property type="term" value="F:RNA helicase activity"/>
    <property type="evidence" value="ECO:0007669"/>
    <property type="project" value="UniProtKB-EC"/>
</dbReference>
<keyword evidence="7 15" id="KW-0347">Helicase</keyword>
<organism evidence="20 21">
    <name type="scientific">Saccharomycopsis crataegensis</name>
    <dbReference type="NCBI Taxonomy" id="43959"/>
    <lineage>
        <taxon>Eukaryota</taxon>
        <taxon>Fungi</taxon>
        <taxon>Dikarya</taxon>
        <taxon>Ascomycota</taxon>
        <taxon>Saccharomycotina</taxon>
        <taxon>Saccharomycetes</taxon>
        <taxon>Saccharomycopsidaceae</taxon>
        <taxon>Saccharomycopsis</taxon>
    </lineage>
</organism>
<keyword evidence="9" id="KW-0694">RNA-binding</keyword>
<dbReference type="GO" id="GO:0016787">
    <property type="term" value="F:hydrolase activity"/>
    <property type="evidence" value="ECO:0007669"/>
    <property type="project" value="UniProtKB-KW"/>
</dbReference>
<feature type="compositionally biased region" description="Basic residues" evidence="16">
    <location>
        <begin position="431"/>
        <end position="445"/>
    </location>
</feature>
<dbReference type="PROSITE" id="PS00039">
    <property type="entry name" value="DEAD_ATP_HELICASE"/>
    <property type="match status" value="1"/>
</dbReference>